<dbReference type="Pfam" id="PF21805">
    <property type="entry name" value="Imm5_like"/>
    <property type="match status" value="1"/>
</dbReference>
<protein>
    <recommendedName>
        <fullName evidence="1">Imm-5-like domain-containing protein</fullName>
    </recommendedName>
</protein>
<dbReference type="Proteomes" id="UP001519325">
    <property type="component" value="Unassembled WGS sequence"/>
</dbReference>
<name>A0ABS4QNL3_9NOCA</name>
<evidence type="ECO:0000259" key="1">
    <source>
        <dbReference type="Pfam" id="PF21805"/>
    </source>
</evidence>
<evidence type="ECO:0000313" key="3">
    <source>
        <dbReference type="Proteomes" id="UP001519325"/>
    </source>
</evidence>
<comment type="caution">
    <text evidence="2">The sequence shown here is derived from an EMBL/GenBank/DDBJ whole genome shotgun (WGS) entry which is preliminary data.</text>
</comment>
<keyword evidence="3" id="KW-1185">Reference proteome</keyword>
<proteinExistence type="predicted"/>
<organism evidence="2 3">
    <name type="scientific">Nocardia goodfellowii</name>
    <dbReference type="NCBI Taxonomy" id="882446"/>
    <lineage>
        <taxon>Bacteria</taxon>
        <taxon>Bacillati</taxon>
        <taxon>Actinomycetota</taxon>
        <taxon>Actinomycetes</taxon>
        <taxon>Mycobacteriales</taxon>
        <taxon>Nocardiaceae</taxon>
        <taxon>Nocardia</taxon>
    </lineage>
</organism>
<dbReference type="InterPro" id="IPR048667">
    <property type="entry name" value="Imm5-like"/>
</dbReference>
<dbReference type="RefSeq" id="WP_209896572.1">
    <property type="nucleotide sequence ID" value="NZ_JAGGMR010000001.1"/>
</dbReference>
<gene>
    <name evidence="2" type="ORF">BJ987_006193</name>
</gene>
<reference evidence="2 3" key="1">
    <citation type="submission" date="2021-03" db="EMBL/GenBank/DDBJ databases">
        <title>Sequencing the genomes of 1000 actinobacteria strains.</title>
        <authorList>
            <person name="Klenk H.-P."/>
        </authorList>
    </citation>
    <scope>NUCLEOTIDE SEQUENCE [LARGE SCALE GENOMIC DNA]</scope>
    <source>
        <strain evidence="2 3">DSM 45516</strain>
    </source>
</reference>
<sequence>MTTVSGDFELTMDELRVVARYVTESAQDLLPVFEETAPGDPRPRAAIDAAWEFVNGAKRTKLQRVTALDAHRAAKEADTEAARLAARSAGDAAAAAYLHPISQASQVGHILRAAASAARVAELRAGDDPAVGDRLIEQARRRATPTLVAVLSRYPPAPTAKNRVAQLMSTLDASLRASGGPGGGRSGILGR</sequence>
<accession>A0ABS4QNL3</accession>
<evidence type="ECO:0000313" key="2">
    <source>
        <dbReference type="EMBL" id="MBP2193292.1"/>
    </source>
</evidence>
<feature type="domain" description="Imm-5-like" evidence="1">
    <location>
        <begin position="14"/>
        <end position="127"/>
    </location>
</feature>
<dbReference type="EMBL" id="JAGGMR010000001">
    <property type="protein sequence ID" value="MBP2193292.1"/>
    <property type="molecule type" value="Genomic_DNA"/>
</dbReference>